<reference evidence="3 4" key="1">
    <citation type="submission" date="2020-08" db="EMBL/GenBank/DDBJ databases">
        <title>Sequencing the genomes of 1000 actinobacteria strains.</title>
        <authorList>
            <person name="Klenk H.-P."/>
        </authorList>
    </citation>
    <scope>NUCLEOTIDE SEQUENCE [LARGE SCALE GENOMIC DNA]</scope>
    <source>
        <strain evidence="3 4">DSM 19600</strain>
    </source>
</reference>
<feature type="transmembrane region" description="Helical" evidence="2">
    <location>
        <begin position="25"/>
        <end position="48"/>
    </location>
</feature>
<comment type="caution">
    <text evidence="3">The sequence shown here is derived from an EMBL/GenBank/DDBJ whole genome shotgun (WGS) entry which is preliminary data.</text>
</comment>
<gene>
    <name evidence="3" type="ORF">BKA10_000696</name>
</gene>
<organism evidence="3 4">
    <name type="scientific">Microbacterium invictum</name>
    <dbReference type="NCBI Taxonomy" id="515415"/>
    <lineage>
        <taxon>Bacteria</taxon>
        <taxon>Bacillati</taxon>
        <taxon>Actinomycetota</taxon>
        <taxon>Actinomycetes</taxon>
        <taxon>Micrococcales</taxon>
        <taxon>Microbacteriaceae</taxon>
        <taxon>Microbacterium</taxon>
    </lineage>
</organism>
<dbReference type="RefSeq" id="WP_183498616.1">
    <property type="nucleotide sequence ID" value="NZ_BAABCO010000001.1"/>
</dbReference>
<dbReference type="AlphaFoldDB" id="A0AA40VLJ9"/>
<feature type="region of interest" description="Disordered" evidence="1">
    <location>
        <begin position="1"/>
        <end position="23"/>
    </location>
</feature>
<keyword evidence="2" id="KW-0472">Membrane</keyword>
<keyword evidence="2" id="KW-0812">Transmembrane</keyword>
<keyword evidence="2" id="KW-1133">Transmembrane helix</keyword>
<dbReference type="EMBL" id="JACIFH010000001">
    <property type="protein sequence ID" value="MBB4138902.1"/>
    <property type="molecule type" value="Genomic_DNA"/>
</dbReference>
<keyword evidence="4" id="KW-1185">Reference proteome</keyword>
<evidence type="ECO:0000256" key="1">
    <source>
        <dbReference type="SAM" id="MobiDB-lite"/>
    </source>
</evidence>
<dbReference type="Proteomes" id="UP000549113">
    <property type="component" value="Unassembled WGS sequence"/>
</dbReference>
<proteinExistence type="predicted"/>
<evidence type="ECO:0000256" key="2">
    <source>
        <dbReference type="SAM" id="Phobius"/>
    </source>
</evidence>
<protein>
    <submittedName>
        <fullName evidence="3">Uncharacterized protein</fullName>
    </submittedName>
</protein>
<name>A0AA40VLJ9_9MICO</name>
<evidence type="ECO:0000313" key="3">
    <source>
        <dbReference type="EMBL" id="MBB4138902.1"/>
    </source>
</evidence>
<sequence>MSDVSRQDPAPAATEEQADGPAGSVWGSVALFVGFVVVMSGCITLQILT</sequence>
<evidence type="ECO:0000313" key="4">
    <source>
        <dbReference type="Proteomes" id="UP000549113"/>
    </source>
</evidence>
<accession>A0AA40VLJ9</accession>